<keyword evidence="2" id="KW-0227">DNA damage</keyword>
<dbReference type="SUPFAM" id="SSF50249">
    <property type="entry name" value="Nucleic acid-binding proteins"/>
    <property type="match status" value="1"/>
</dbReference>
<keyword evidence="1" id="KW-0547">Nucleotide-binding</keyword>
<evidence type="ECO:0000256" key="5">
    <source>
        <dbReference type="ARBA" id="ARBA00022840"/>
    </source>
</evidence>
<dbReference type="PANTHER" id="PTHR47964">
    <property type="entry name" value="ATP-DEPENDENT DNA HELICASE HOMOLOG RECG, CHLOROPLASTIC"/>
    <property type="match status" value="1"/>
</dbReference>
<organism evidence="10 11">
    <name type="scientific">Corynebacterium falsenii</name>
    <dbReference type="NCBI Taxonomy" id="108486"/>
    <lineage>
        <taxon>Bacteria</taxon>
        <taxon>Bacillati</taxon>
        <taxon>Actinomycetota</taxon>
        <taxon>Actinomycetes</taxon>
        <taxon>Mycobacteriales</taxon>
        <taxon>Corynebacteriaceae</taxon>
        <taxon>Corynebacterium</taxon>
    </lineage>
</organism>
<keyword evidence="11" id="KW-1185">Reference proteome</keyword>
<dbReference type="GO" id="GO:0016787">
    <property type="term" value="F:hydrolase activity"/>
    <property type="evidence" value="ECO:0007669"/>
    <property type="project" value="UniProtKB-KW"/>
</dbReference>
<dbReference type="InterPro" id="IPR011545">
    <property type="entry name" value="DEAD/DEAH_box_helicase_dom"/>
</dbReference>
<dbReference type="SUPFAM" id="SSF52540">
    <property type="entry name" value="P-loop containing nucleoside triphosphate hydrolases"/>
    <property type="match status" value="1"/>
</dbReference>
<dbReference type="CDD" id="cd04488">
    <property type="entry name" value="RecG_wedge_OBF"/>
    <property type="match status" value="1"/>
</dbReference>
<dbReference type="Gene3D" id="3.40.50.300">
    <property type="entry name" value="P-loop containing nucleotide triphosphate hydrolases"/>
    <property type="match status" value="2"/>
</dbReference>
<dbReference type="EMBL" id="QXJK01000005">
    <property type="protein sequence ID" value="RIX34908.1"/>
    <property type="molecule type" value="Genomic_DNA"/>
</dbReference>
<evidence type="ECO:0000256" key="1">
    <source>
        <dbReference type="ARBA" id="ARBA00022741"/>
    </source>
</evidence>
<keyword evidence="4 10" id="KW-0347">Helicase</keyword>
<dbReference type="SMART" id="SM00490">
    <property type="entry name" value="HELICc"/>
    <property type="match status" value="1"/>
</dbReference>
<dbReference type="RefSeq" id="WP_119664759.1">
    <property type="nucleotide sequence ID" value="NZ_QXJK01000005.1"/>
</dbReference>
<evidence type="ECO:0000313" key="10">
    <source>
        <dbReference type="EMBL" id="RIX34908.1"/>
    </source>
</evidence>
<dbReference type="InterPro" id="IPR047112">
    <property type="entry name" value="RecG/Mfd"/>
</dbReference>
<keyword evidence="7" id="KW-0234">DNA repair</keyword>
<feature type="domain" description="Helicase C-terminal" evidence="9">
    <location>
        <begin position="501"/>
        <end position="657"/>
    </location>
</feature>
<dbReference type="InterPro" id="IPR045562">
    <property type="entry name" value="RecG_dom3_C"/>
</dbReference>
<keyword evidence="3" id="KW-0378">Hydrolase</keyword>
<dbReference type="SMART" id="SM00487">
    <property type="entry name" value="DEXDc"/>
    <property type="match status" value="1"/>
</dbReference>
<evidence type="ECO:0000256" key="3">
    <source>
        <dbReference type="ARBA" id="ARBA00022801"/>
    </source>
</evidence>
<dbReference type="InterPro" id="IPR027417">
    <property type="entry name" value="P-loop_NTPase"/>
</dbReference>
<dbReference type="GO" id="GO:0003678">
    <property type="term" value="F:DNA helicase activity"/>
    <property type="evidence" value="ECO:0007669"/>
    <property type="project" value="TreeGrafter"/>
</dbReference>
<evidence type="ECO:0000256" key="2">
    <source>
        <dbReference type="ARBA" id="ARBA00022763"/>
    </source>
</evidence>
<dbReference type="PANTHER" id="PTHR47964:SF1">
    <property type="entry name" value="ATP-DEPENDENT DNA HELICASE HOMOLOG RECG, CHLOROPLASTIC"/>
    <property type="match status" value="1"/>
</dbReference>
<dbReference type="AlphaFoldDB" id="A0A418Q7A3"/>
<reference evidence="10 11" key="1">
    <citation type="submission" date="2018-09" db="EMBL/GenBank/DDBJ databases">
        <title>Optimization and identification of Corynebacterium falsenii FN1-14 from fish paste.</title>
        <authorList>
            <person name="Daroonpunt R."/>
            <person name="Tanasupawat S."/>
        </authorList>
    </citation>
    <scope>NUCLEOTIDE SEQUENCE [LARGE SCALE GENOMIC DNA]</scope>
    <source>
        <strain evidence="10 11">FN1-14</strain>
    </source>
</reference>
<dbReference type="Proteomes" id="UP000285278">
    <property type="component" value="Unassembled WGS sequence"/>
</dbReference>
<dbReference type="Pfam" id="PF19833">
    <property type="entry name" value="RecG_dom3_C"/>
    <property type="match status" value="1"/>
</dbReference>
<evidence type="ECO:0000259" key="9">
    <source>
        <dbReference type="PROSITE" id="PS51194"/>
    </source>
</evidence>
<feature type="domain" description="Helicase ATP-binding" evidence="8">
    <location>
        <begin position="315"/>
        <end position="479"/>
    </location>
</feature>
<dbReference type="STRING" id="1451189.CFAL_06720"/>
<keyword evidence="5" id="KW-0067">ATP-binding</keyword>
<evidence type="ECO:0000256" key="6">
    <source>
        <dbReference type="ARBA" id="ARBA00023125"/>
    </source>
</evidence>
<evidence type="ECO:0000313" key="11">
    <source>
        <dbReference type="Proteomes" id="UP000285278"/>
    </source>
</evidence>
<proteinExistence type="predicted"/>
<dbReference type="InterPro" id="IPR001650">
    <property type="entry name" value="Helicase_C-like"/>
</dbReference>
<gene>
    <name evidence="10" type="ORF">D3M95_06290</name>
</gene>
<evidence type="ECO:0000259" key="8">
    <source>
        <dbReference type="PROSITE" id="PS51192"/>
    </source>
</evidence>
<dbReference type="Pfam" id="PF00271">
    <property type="entry name" value="Helicase_C"/>
    <property type="match status" value="1"/>
</dbReference>
<dbReference type="OrthoDB" id="9804325at2"/>
<evidence type="ECO:0000256" key="4">
    <source>
        <dbReference type="ARBA" id="ARBA00022806"/>
    </source>
</evidence>
<evidence type="ECO:0000256" key="7">
    <source>
        <dbReference type="ARBA" id="ARBA00023204"/>
    </source>
</evidence>
<dbReference type="Gene3D" id="2.40.50.140">
    <property type="entry name" value="Nucleic acid-binding proteins"/>
    <property type="match status" value="1"/>
</dbReference>
<dbReference type="GO" id="GO:0005524">
    <property type="term" value="F:ATP binding"/>
    <property type="evidence" value="ECO:0007669"/>
    <property type="project" value="UniProtKB-KW"/>
</dbReference>
<dbReference type="CDD" id="cd17992">
    <property type="entry name" value="DEXHc_RecG"/>
    <property type="match status" value="1"/>
</dbReference>
<protein>
    <submittedName>
        <fullName evidence="10">ATP-dependent DNA helicase RecG</fullName>
    </submittedName>
</protein>
<accession>A0A418Q7A3</accession>
<dbReference type="PROSITE" id="PS51192">
    <property type="entry name" value="HELICASE_ATP_BIND_1"/>
    <property type="match status" value="1"/>
</dbReference>
<comment type="caution">
    <text evidence="10">The sequence shown here is derived from an EMBL/GenBank/DDBJ whole genome shotgun (WGS) entry which is preliminary data.</text>
</comment>
<dbReference type="Pfam" id="PF00270">
    <property type="entry name" value="DEAD"/>
    <property type="match status" value="1"/>
</dbReference>
<dbReference type="InterPro" id="IPR012340">
    <property type="entry name" value="NA-bd_OB-fold"/>
</dbReference>
<dbReference type="InterPro" id="IPR014001">
    <property type="entry name" value="Helicase_ATP-bd"/>
</dbReference>
<dbReference type="GO" id="GO:0006281">
    <property type="term" value="P:DNA repair"/>
    <property type="evidence" value="ECO:0007669"/>
    <property type="project" value="UniProtKB-KW"/>
</dbReference>
<name>A0A418Q7A3_9CORY</name>
<dbReference type="PROSITE" id="PS51194">
    <property type="entry name" value="HELICASE_CTER"/>
    <property type="match status" value="1"/>
</dbReference>
<dbReference type="GO" id="GO:0003677">
    <property type="term" value="F:DNA binding"/>
    <property type="evidence" value="ECO:0007669"/>
    <property type="project" value="UniProtKB-KW"/>
</dbReference>
<keyword evidence="6" id="KW-0238">DNA-binding</keyword>
<sequence>MLGWQDPRPLSRVVGADRGRRLADKPGLKTITDAVLNYPRDYVRLGSTQSLDVFSVGEAYTCVAKILSVQRRDNNSPRGPRTIVTFRFTDGTMEMESALFGNPAMHQAFLQPGTIVLLHGKLDIFRDRWQLKNPSYVTMFPAEGAKFGAFGPLKTIVDVAGSEFAAEELLTKPWLPSYKRLPGTSTAELIGVMDKVLTAMDHVGEVLPHNSEPNVSESNIPAWPNDPEGEPMVDFDTALRQIHQPPEDGPYRAQWRLKFNEALELQLIMALRRADATKRTAPALAPGELTAGVRASLPYELSAGQESAIGTISAALDNTHPANLMLQGEVGSGKTVVALLAMLQAVDSGFQCAFIAPTEVLAVQHARTLMGLLSGHNVSVTVLTGSQKTAVRKKNLLDIVSGQTNIVVGTHAVIQDAVEFYSLGLVVVDEQHRFGVRQRDKLREDAPVDRTPHMLVMTATPIPRTVAMTMFGDLTPVRLPGLPAGRGTVSTTVVPESNQRWFDRVWERMREEVDSGRQAFVVVPKIDGERGVQWWYDRLLSDPLAGYHVAILHGRMSAEDKDAVMTDFAAGHINVVVATTVIEVGVDVPNATMMVIVDAETFGMSQLHQLRGRVGRGSGDAVCLLLTTVPPDSPSYQRLATVAHTQDGFELAEMDLRNRSEGDVLGQSQSGARARRATLLDLATDADIIEQARDYAGELVAYDEDWARALVADIEIEDQDYIERS</sequence>